<dbReference type="RefSeq" id="WP_263747511.1">
    <property type="nucleotide sequence ID" value="NZ_JAOWRF010000296.1"/>
</dbReference>
<accession>A0ABT3B3C1</accession>
<name>A0ABT3B3C1_9CYAN</name>
<evidence type="ECO:0000313" key="1">
    <source>
        <dbReference type="EMBL" id="MCV3215864.1"/>
    </source>
</evidence>
<comment type="caution">
    <text evidence="1">The sequence shown here is derived from an EMBL/GenBank/DDBJ whole genome shotgun (WGS) entry which is preliminary data.</text>
</comment>
<sequence length="48" mass="5337">MTGEGSNLIWTFGKLRSLFRLRTVAIAIALIDVLCTIRRCSLSQMLPA</sequence>
<gene>
    <name evidence="1" type="ORF">OGM63_20525</name>
</gene>
<protein>
    <submittedName>
        <fullName evidence="1">Uncharacterized protein</fullName>
    </submittedName>
</protein>
<evidence type="ECO:0000313" key="2">
    <source>
        <dbReference type="Proteomes" id="UP001526143"/>
    </source>
</evidence>
<dbReference type="EMBL" id="JAOWRF010000296">
    <property type="protein sequence ID" value="MCV3215864.1"/>
    <property type="molecule type" value="Genomic_DNA"/>
</dbReference>
<organism evidence="1 2">
    <name type="scientific">Plectonema radiosum NIES-515</name>
    <dbReference type="NCBI Taxonomy" id="2986073"/>
    <lineage>
        <taxon>Bacteria</taxon>
        <taxon>Bacillati</taxon>
        <taxon>Cyanobacteriota</taxon>
        <taxon>Cyanophyceae</taxon>
        <taxon>Oscillatoriophycideae</taxon>
        <taxon>Oscillatoriales</taxon>
        <taxon>Microcoleaceae</taxon>
        <taxon>Plectonema</taxon>
    </lineage>
</organism>
<dbReference type="Proteomes" id="UP001526143">
    <property type="component" value="Unassembled WGS sequence"/>
</dbReference>
<reference evidence="1 2" key="1">
    <citation type="submission" date="2022-10" db="EMBL/GenBank/DDBJ databases">
        <title>Identification of biosynthetic pathway for the production of the potent trypsin inhibitor radiosumin.</title>
        <authorList>
            <person name="Fewer D.P."/>
            <person name="Delbaje E."/>
            <person name="Ouyang X."/>
            <person name="Agostino P.D."/>
            <person name="Wahlsten M."/>
            <person name="Jokela J."/>
            <person name="Permi P."/>
            <person name="Haapaniemi E."/>
            <person name="Koistinen H."/>
        </authorList>
    </citation>
    <scope>NUCLEOTIDE SEQUENCE [LARGE SCALE GENOMIC DNA]</scope>
    <source>
        <strain evidence="1 2">NIES-515</strain>
    </source>
</reference>
<keyword evidence="2" id="KW-1185">Reference proteome</keyword>
<proteinExistence type="predicted"/>